<proteinExistence type="predicted"/>
<keyword evidence="2" id="KW-0472">Membrane</keyword>
<gene>
    <name evidence="3" type="ORF">EDB92DRAFT_265245</name>
</gene>
<accession>A0AAD4L5D7</accession>
<evidence type="ECO:0000256" key="2">
    <source>
        <dbReference type="SAM" id="Phobius"/>
    </source>
</evidence>
<evidence type="ECO:0000313" key="4">
    <source>
        <dbReference type="Proteomes" id="UP001201163"/>
    </source>
</evidence>
<sequence>MGHSSMTPCCRFARSLVPLVLSFLSPSVAFYFFVYISIGLSFATPNRCNNISLFSAPSVFVILLVRACAQLDPALPRHQVRLWDKMHRTPEDQSLYLSSNLFARNLVSQCFSPWRLPPLPPSQKEGTSGTIVRPSWPSGESDREGETTERQKGEIGHAGHTPTPTLKCRLTPNYTMLLLFPFL</sequence>
<feature type="region of interest" description="Disordered" evidence="1">
    <location>
        <begin position="118"/>
        <end position="166"/>
    </location>
</feature>
<reference evidence="3" key="1">
    <citation type="submission" date="2022-01" db="EMBL/GenBank/DDBJ databases">
        <title>Comparative genomics reveals a dynamic genome evolution in the ectomycorrhizal milk-cap (Lactarius) mushrooms.</title>
        <authorList>
            <consortium name="DOE Joint Genome Institute"/>
            <person name="Lebreton A."/>
            <person name="Tang N."/>
            <person name="Kuo A."/>
            <person name="LaButti K."/>
            <person name="Drula E."/>
            <person name="Barry K."/>
            <person name="Clum A."/>
            <person name="Lipzen A."/>
            <person name="Mousain D."/>
            <person name="Ng V."/>
            <person name="Wang R."/>
            <person name="Wang X."/>
            <person name="Dai Y."/>
            <person name="Henrissat B."/>
            <person name="Grigoriev I.V."/>
            <person name="Guerin-Laguette A."/>
            <person name="Yu F."/>
            <person name="Martin F.M."/>
        </authorList>
    </citation>
    <scope>NUCLEOTIDE SEQUENCE</scope>
    <source>
        <strain evidence="3">QP</strain>
    </source>
</reference>
<keyword evidence="2" id="KW-0812">Transmembrane</keyword>
<keyword evidence="2" id="KW-1133">Transmembrane helix</keyword>
<dbReference type="AlphaFoldDB" id="A0AAD4L5D7"/>
<dbReference type="Proteomes" id="UP001201163">
    <property type="component" value="Unassembled WGS sequence"/>
</dbReference>
<organism evidence="3 4">
    <name type="scientific">Lactarius akahatsu</name>
    <dbReference type="NCBI Taxonomy" id="416441"/>
    <lineage>
        <taxon>Eukaryota</taxon>
        <taxon>Fungi</taxon>
        <taxon>Dikarya</taxon>
        <taxon>Basidiomycota</taxon>
        <taxon>Agaricomycotina</taxon>
        <taxon>Agaricomycetes</taxon>
        <taxon>Russulales</taxon>
        <taxon>Russulaceae</taxon>
        <taxon>Lactarius</taxon>
    </lineage>
</organism>
<feature type="compositionally biased region" description="Basic and acidic residues" evidence="1">
    <location>
        <begin position="140"/>
        <end position="157"/>
    </location>
</feature>
<protein>
    <recommendedName>
        <fullName evidence="5">Transmembrane protein</fullName>
    </recommendedName>
</protein>
<evidence type="ECO:0008006" key="5">
    <source>
        <dbReference type="Google" id="ProtNLM"/>
    </source>
</evidence>
<dbReference type="EMBL" id="JAKELL010000132">
    <property type="protein sequence ID" value="KAH8980682.1"/>
    <property type="molecule type" value="Genomic_DNA"/>
</dbReference>
<keyword evidence="4" id="KW-1185">Reference proteome</keyword>
<evidence type="ECO:0000313" key="3">
    <source>
        <dbReference type="EMBL" id="KAH8980682.1"/>
    </source>
</evidence>
<comment type="caution">
    <text evidence="3">The sequence shown here is derived from an EMBL/GenBank/DDBJ whole genome shotgun (WGS) entry which is preliminary data.</text>
</comment>
<evidence type="ECO:0000256" key="1">
    <source>
        <dbReference type="SAM" id="MobiDB-lite"/>
    </source>
</evidence>
<feature type="transmembrane region" description="Helical" evidence="2">
    <location>
        <begin position="12"/>
        <end position="38"/>
    </location>
</feature>
<name>A0AAD4L5D7_9AGAM</name>